<reference evidence="6" key="2">
    <citation type="submission" date="2015-05" db="EMBL/GenBank/DDBJ databases">
        <title>Complete genome sequence of Corynebacterium mustelae DSM 45274, isolated from various tissues of a male ferret with lethal sepsis.</title>
        <authorList>
            <person name="Ruckert C."/>
            <person name="Albersmeier A."/>
            <person name="Winkler A."/>
            <person name="Tauch A."/>
        </authorList>
    </citation>
    <scope>NUCLEOTIDE SEQUENCE [LARGE SCALE GENOMIC DNA]</scope>
    <source>
        <strain evidence="6">DSM 45274</strain>
    </source>
</reference>
<dbReference type="KEGG" id="cmv:CMUST_12245"/>
<dbReference type="GO" id="GO:0006260">
    <property type="term" value="P:DNA replication"/>
    <property type="evidence" value="ECO:0007669"/>
    <property type="project" value="InterPro"/>
</dbReference>
<name>A0A0G3H4L1_9CORY</name>
<sequence length="217" mass="23980">MQQAITLIGHLTQDPSLKVFASGTTLTRFRIAASRRVRRMPRSQDDVSTIPPNEDANYIDRDQLYIDVECWGNLAKNVHASVRKGKPVICVGFLTTQEWQDSGTGNTMSKTILRATYVGFEMRNYALQFRRNPMPQVETGGADFSKYPPEPDILQPQASAVEGCKDVSHLPEMPVTMDSNADDRAAAGNNKTESFAVPDPTHDMHPSKATASTHMVA</sequence>
<gene>
    <name evidence="5" type="ORF">CMUST_12245</name>
</gene>
<protein>
    <recommendedName>
        <fullName evidence="3">Single-stranded DNA-binding protein</fullName>
    </recommendedName>
</protein>
<dbReference type="EMBL" id="CP011542">
    <property type="protein sequence ID" value="AKK06758.1"/>
    <property type="molecule type" value="Genomic_DNA"/>
</dbReference>
<dbReference type="GO" id="GO:0003697">
    <property type="term" value="F:single-stranded DNA binding"/>
    <property type="evidence" value="ECO:0007669"/>
    <property type="project" value="InterPro"/>
</dbReference>
<dbReference type="SUPFAM" id="SSF50249">
    <property type="entry name" value="Nucleic acid-binding proteins"/>
    <property type="match status" value="1"/>
</dbReference>
<evidence type="ECO:0000256" key="4">
    <source>
        <dbReference type="SAM" id="MobiDB-lite"/>
    </source>
</evidence>
<dbReference type="InterPro" id="IPR012340">
    <property type="entry name" value="NA-bd_OB-fold"/>
</dbReference>
<proteinExistence type="predicted"/>
<dbReference type="Gene3D" id="2.40.50.140">
    <property type="entry name" value="Nucleic acid-binding proteins"/>
    <property type="match status" value="1"/>
</dbReference>
<dbReference type="Proteomes" id="UP000035199">
    <property type="component" value="Chromosome"/>
</dbReference>
<organism evidence="5 6">
    <name type="scientific">Corynebacterium mustelae</name>
    <dbReference type="NCBI Taxonomy" id="571915"/>
    <lineage>
        <taxon>Bacteria</taxon>
        <taxon>Bacillati</taxon>
        <taxon>Actinomycetota</taxon>
        <taxon>Actinomycetes</taxon>
        <taxon>Mycobacteriales</taxon>
        <taxon>Corynebacteriaceae</taxon>
        <taxon>Corynebacterium</taxon>
    </lineage>
</organism>
<dbReference type="NCBIfam" id="TIGR00621">
    <property type="entry name" value="ssb"/>
    <property type="match status" value="1"/>
</dbReference>
<dbReference type="Pfam" id="PF00436">
    <property type="entry name" value="SSB"/>
    <property type="match status" value="1"/>
</dbReference>
<dbReference type="PROSITE" id="PS50935">
    <property type="entry name" value="SSB"/>
    <property type="match status" value="1"/>
</dbReference>
<evidence type="ECO:0000313" key="5">
    <source>
        <dbReference type="EMBL" id="AKK06758.1"/>
    </source>
</evidence>
<keyword evidence="6" id="KW-1185">Reference proteome</keyword>
<evidence type="ECO:0000256" key="1">
    <source>
        <dbReference type="ARBA" id="ARBA00023125"/>
    </source>
</evidence>
<dbReference type="RefSeq" id="WP_052844730.1">
    <property type="nucleotide sequence ID" value="NZ_CP011542.1"/>
</dbReference>
<dbReference type="STRING" id="571915.CMUST_12245"/>
<evidence type="ECO:0000313" key="6">
    <source>
        <dbReference type="Proteomes" id="UP000035199"/>
    </source>
</evidence>
<reference evidence="5 6" key="1">
    <citation type="journal article" date="2015" name="Genome Announc.">
        <title>Complete Genome Sequence of the Type Strain Corynebacterium mustelae DSM 45274, Isolated from Various Tissues of a Male Ferret with Lethal Sepsis.</title>
        <authorList>
            <person name="Ruckert C."/>
            <person name="Eimer J."/>
            <person name="Winkler A."/>
            <person name="Tauch A."/>
        </authorList>
    </citation>
    <scope>NUCLEOTIDE SEQUENCE [LARGE SCALE GENOMIC DNA]</scope>
    <source>
        <strain evidence="5 6">DSM 45274</strain>
    </source>
</reference>
<dbReference type="CDD" id="cd04496">
    <property type="entry name" value="SSB_OBF"/>
    <property type="match status" value="1"/>
</dbReference>
<dbReference type="AlphaFoldDB" id="A0A0G3H4L1"/>
<evidence type="ECO:0000256" key="3">
    <source>
        <dbReference type="RuleBase" id="RU000524"/>
    </source>
</evidence>
<feature type="region of interest" description="Disordered" evidence="4">
    <location>
        <begin position="176"/>
        <end position="217"/>
    </location>
</feature>
<dbReference type="PATRIC" id="fig|571915.4.peg.2614"/>
<accession>A0A0G3H4L1</accession>
<evidence type="ECO:0000256" key="2">
    <source>
        <dbReference type="PROSITE-ProRule" id="PRU00252"/>
    </source>
</evidence>
<dbReference type="InterPro" id="IPR000424">
    <property type="entry name" value="Primosome_PriB/ssb"/>
</dbReference>
<keyword evidence="1 2" id="KW-0238">DNA-binding</keyword>
<dbReference type="InterPro" id="IPR011344">
    <property type="entry name" value="ssDNA-bd"/>
</dbReference>
<dbReference type="OrthoDB" id="4427276at2"/>